<dbReference type="Proteomes" id="UP000663671">
    <property type="component" value="Chromosome 1"/>
</dbReference>
<dbReference type="VEuPathDB" id="FungiDB:I7I51_02109"/>
<evidence type="ECO:0000313" key="1">
    <source>
        <dbReference type="EMBL" id="QSS65031.1"/>
    </source>
</evidence>
<evidence type="ECO:0000313" key="2">
    <source>
        <dbReference type="Proteomes" id="UP000663671"/>
    </source>
</evidence>
<organism evidence="1 2">
    <name type="scientific">Ajellomyces capsulatus</name>
    <name type="common">Darling's disease fungus</name>
    <name type="synonym">Histoplasma capsulatum</name>
    <dbReference type="NCBI Taxonomy" id="5037"/>
    <lineage>
        <taxon>Eukaryota</taxon>
        <taxon>Fungi</taxon>
        <taxon>Dikarya</taxon>
        <taxon>Ascomycota</taxon>
        <taxon>Pezizomycotina</taxon>
        <taxon>Eurotiomycetes</taxon>
        <taxon>Eurotiomycetidae</taxon>
        <taxon>Onygenales</taxon>
        <taxon>Ajellomycetaceae</taxon>
        <taxon>Histoplasma</taxon>
    </lineage>
</organism>
<protein>
    <submittedName>
        <fullName evidence="1">Uncharacterized protein</fullName>
    </submittedName>
</protein>
<dbReference type="AlphaFoldDB" id="A0A8A1MGD4"/>
<gene>
    <name evidence="1" type="ORF">I7I51_02109</name>
</gene>
<sequence length="105" mass="11625">MQGCWSPELSKVANWIAQDALGYPGHRETASRRHADLELLITAHPTATMLPNKIPSPIHSGLLNVQVNEYSLRSLQKVDLEEKEAPPGHTMYGSSMNPYTIVPGY</sequence>
<name>A0A8A1MGD4_AJECA</name>
<dbReference type="EMBL" id="CP069114">
    <property type="protein sequence ID" value="QSS65031.1"/>
    <property type="molecule type" value="Genomic_DNA"/>
</dbReference>
<reference evidence="1" key="1">
    <citation type="submission" date="2021-01" db="EMBL/GenBank/DDBJ databases">
        <title>Chromosome-level genome assembly of a human fungal pathogen reveals clustering of transcriptionally co-regulated genes.</title>
        <authorList>
            <person name="Voorhies M."/>
            <person name="Cohen S."/>
            <person name="Shea T.P."/>
            <person name="Petrus S."/>
            <person name="Munoz J.F."/>
            <person name="Poplawski S."/>
            <person name="Goldman W.E."/>
            <person name="Michael T."/>
            <person name="Cuomo C.A."/>
            <person name="Sil A."/>
            <person name="Beyhan S."/>
        </authorList>
    </citation>
    <scope>NUCLEOTIDE SEQUENCE</scope>
    <source>
        <strain evidence="1">WU24</strain>
    </source>
</reference>
<accession>A0A8A1MGD4</accession>
<proteinExistence type="predicted"/>